<feature type="region of interest" description="Disordered" evidence="7">
    <location>
        <begin position="165"/>
        <end position="208"/>
    </location>
</feature>
<feature type="domain" description="RRM" evidence="8">
    <location>
        <begin position="66"/>
        <end position="144"/>
    </location>
</feature>
<accession>S9W730</accession>
<dbReference type="GO" id="GO:0061574">
    <property type="term" value="C:ASAP complex"/>
    <property type="evidence" value="ECO:0007669"/>
    <property type="project" value="TreeGrafter"/>
</dbReference>
<dbReference type="PANTHER" id="PTHR15481:SF0">
    <property type="entry name" value="LD23870P-RELATED"/>
    <property type="match status" value="1"/>
</dbReference>
<evidence type="ECO:0000259" key="8">
    <source>
        <dbReference type="PROSITE" id="PS50102"/>
    </source>
</evidence>
<dbReference type="Pfam" id="PF00076">
    <property type="entry name" value="RRM_1"/>
    <property type="match status" value="1"/>
</dbReference>
<proteinExistence type="predicted"/>
<evidence type="ECO:0000256" key="3">
    <source>
        <dbReference type="ARBA" id="ARBA00022884"/>
    </source>
</evidence>
<evidence type="ECO:0000256" key="7">
    <source>
        <dbReference type="SAM" id="MobiDB-lite"/>
    </source>
</evidence>
<evidence type="ECO:0000256" key="6">
    <source>
        <dbReference type="PROSITE-ProRule" id="PRU00176"/>
    </source>
</evidence>
<dbReference type="GO" id="GO:0000398">
    <property type="term" value="P:mRNA splicing, via spliceosome"/>
    <property type="evidence" value="ECO:0007669"/>
    <property type="project" value="TreeGrafter"/>
</dbReference>
<dbReference type="RefSeq" id="XP_013021190.1">
    <property type="nucleotide sequence ID" value="XM_013165736.1"/>
</dbReference>
<keyword evidence="3 6" id="KW-0694">RNA-binding</keyword>
<feature type="compositionally biased region" description="Low complexity" evidence="7">
    <location>
        <begin position="183"/>
        <end position="194"/>
    </location>
</feature>
<dbReference type="SUPFAM" id="SSF54928">
    <property type="entry name" value="RNA-binding domain, RBD"/>
    <property type="match status" value="1"/>
</dbReference>
<dbReference type="HOGENOM" id="CLU_112579_0_0_1"/>
<feature type="region of interest" description="Disordered" evidence="7">
    <location>
        <begin position="1"/>
        <end position="65"/>
    </location>
</feature>
<evidence type="ECO:0000256" key="1">
    <source>
        <dbReference type="ARBA" id="ARBA00004123"/>
    </source>
</evidence>
<evidence type="ECO:0000256" key="5">
    <source>
        <dbReference type="ARBA" id="ARBA00023242"/>
    </source>
</evidence>
<evidence type="ECO:0000256" key="4">
    <source>
        <dbReference type="ARBA" id="ARBA00023187"/>
    </source>
</evidence>
<dbReference type="EMBL" id="KE546988">
    <property type="protein sequence ID" value="EPY53690.1"/>
    <property type="molecule type" value="Genomic_DNA"/>
</dbReference>
<sequence length="208" mass="24196">MSSMYTERNTNYHGGRSGPSRRTPSPYERSMSRSSGYSYRSHSPGFHSSESPHSRSISRSPDRDQTTVFVENLTRNVTREHIAEIFGVYGRINSIHMPLYRKSKTNMGFCYVTYSYPDQAANAVDKMNNGELDGEELFLSLKRPETKSYRKRGYSKVSDNFYRPNRFDNDSRYRRGRSPSLHSPRSMSRSPTRSLSRESMDFSYSRNR</sequence>
<evidence type="ECO:0000313" key="10">
    <source>
        <dbReference type="Proteomes" id="UP000015464"/>
    </source>
</evidence>
<feature type="compositionally biased region" description="Polar residues" evidence="7">
    <location>
        <begin position="1"/>
        <end position="12"/>
    </location>
</feature>
<dbReference type="OMA" id="NMGFCYV"/>
<name>S9W730_SCHCR</name>
<evidence type="ECO:0000313" key="9">
    <source>
        <dbReference type="EMBL" id="EPY53690.1"/>
    </source>
</evidence>
<dbReference type="PANTHER" id="PTHR15481">
    <property type="entry name" value="RIBONUCLEIC ACID BINDING PROTEIN S1"/>
    <property type="match status" value="1"/>
</dbReference>
<dbReference type="GO" id="GO:0005737">
    <property type="term" value="C:cytoplasm"/>
    <property type="evidence" value="ECO:0007669"/>
    <property type="project" value="TreeGrafter"/>
</dbReference>
<keyword evidence="2" id="KW-0507">mRNA processing</keyword>
<dbReference type="CDD" id="cd12365">
    <property type="entry name" value="RRM_RNPS1"/>
    <property type="match status" value="1"/>
</dbReference>
<dbReference type="SMART" id="SM00360">
    <property type="entry name" value="RRM"/>
    <property type="match status" value="1"/>
</dbReference>
<keyword evidence="4" id="KW-0508">mRNA splicing</keyword>
<dbReference type="GeneID" id="25037396"/>
<organism evidence="9 10">
    <name type="scientific">Schizosaccharomyces cryophilus (strain OY26 / ATCC MYA-4695 / CBS 11777 / NBRC 106824 / NRRL Y48691)</name>
    <name type="common">Fission yeast</name>
    <dbReference type="NCBI Taxonomy" id="653667"/>
    <lineage>
        <taxon>Eukaryota</taxon>
        <taxon>Fungi</taxon>
        <taxon>Dikarya</taxon>
        <taxon>Ascomycota</taxon>
        <taxon>Taphrinomycotina</taxon>
        <taxon>Schizosaccharomycetes</taxon>
        <taxon>Schizosaccharomycetales</taxon>
        <taxon>Schizosaccharomycetaceae</taxon>
        <taxon>Schizosaccharomyces</taxon>
    </lineage>
</organism>
<dbReference type="InterPro" id="IPR035979">
    <property type="entry name" value="RBD_domain_sf"/>
</dbReference>
<dbReference type="InterPro" id="IPR000504">
    <property type="entry name" value="RRM_dom"/>
</dbReference>
<dbReference type="Proteomes" id="UP000015464">
    <property type="component" value="Unassembled WGS sequence"/>
</dbReference>
<evidence type="ECO:0000256" key="2">
    <source>
        <dbReference type="ARBA" id="ARBA00022664"/>
    </source>
</evidence>
<dbReference type="PROSITE" id="PS50102">
    <property type="entry name" value="RRM"/>
    <property type="match status" value="1"/>
</dbReference>
<protein>
    <submittedName>
        <fullName evidence="9">RNA-binding protein</fullName>
    </submittedName>
</protein>
<gene>
    <name evidence="9" type="ORF">SPOG_03077</name>
</gene>
<dbReference type="InterPro" id="IPR012677">
    <property type="entry name" value="Nucleotide-bd_a/b_plait_sf"/>
</dbReference>
<dbReference type="STRING" id="653667.S9W730"/>
<dbReference type="AlphaFoldDB" id="S9W730"/>
<comment type="subcellular location">
    <subcellularLocation>
        <location evidence="1">Nucleus</location>
    </subcellularLocation>
</comment>
<keyword evidence="5" id="KW-0539">Nucleus</keyword>
<keyword evidence="10" id="KW-1185">Reference proteome</keyword>
<dbReference type="GO" id="GO:0005654">
    <property type="term" value="C:nucleoplasm"/>
    <property type="evidence" value="ECO:0007669"/>
    <property type="project" value="TreeGrafter"/>
</dbReference>
<dbReference type="Gene3D" id="3.30.70.330">
    <property type="match status" value="1"/>
</dbReference>
<feature type="compositionally biased region" description="Low complexity" evidence="7">
    <location>
        <begin position="27"/>
        <end position="59"/>
    </location>
</feature>
<dbReference type="eggNOG" id="KOG0118">
    <property type="taxonomic scope" value="Eukaryota"/>
</dbReference>
<dbReference type="InterPro" id="IPR034201">
    <property type="entry name" value="RNPS1_RRM"/>
</dbReference>
<reference evidence="9 10" key="1">
    <citation type="journal article" date="2011" name="Science">
        <title>Comparative functional genomics of the fission yeasts.</title>
        <authorList>
            <person name="Rhind N."/>
            <person name="Chen Z."/>
            <person name="Yassour M."/>
            <person name="Thompson D.A."/>
            <person name="Haas B.J."/>
            <person name="Habib N."/>
            <person name="Wapinski I."/>
            <person name="Roy S."/>
            <person name="Lin M.F."/>
            <person name="Heiman D.I."/>
            <person name="Young S.K."/>
            <person name="Furuya K."/>
            <person name="Guo Y."/>
            <person name="Pidoux A."/>
            <person name="Chen H.M."/>
            <person name="Robbertse B."/>
            <person name="Goldberg J.M."/>
            <person name="Aoki K."/>
            <person name="Bayne E.H."/>
            <person name="Berlin A.M."/>
            <person name="Desjardins C.A."/>
            <person name="Dobbs E."/>
            <person name="Dukaj L."/>
            <person name="Fan L."/>
            <person name="FitzGerald M.G."/>
            <person name="French C."/>
            <person name="Gujja S."/>
            <person name="Hansen K."/>
            <person name="Keifenheim D."/>
            <person name="Levin J.Z."/>
            <person name="Mosher R.A."/>
            <person name="Mueller C.A."/>
            <person name="Pfiffner J."/>
            <person name="Priest M."/>
            <person name="Russ C."/>
            <person name="Smialowska A."/>
            <person name="Swoboda P."/>
            <person name="Sykes S.M."/>
            <person name="Vaughn M."/>
            <person name="Vengrova S."/>
            <person name="Yoder R."/>
            <person name="Zeng Q."/>
            <person name="Allshire R."/>
            <person name="Baulcombe D."/>
            <person name="Birren B.W."/>
            <person name="Brown W."/>
            <person name="Ekwall K."/>
            <person name="Kellis M."/>
            <person name="Leatherwood J."/>
            <person name="Levin H."/>
            <person name="Margalit H."/>
            <person name="Martienssen R."/>
            <person name="Nieduszynski C.A."/>
            <person name="Spatafora J.W."/>
            <person name="Friedman N."/>
            <person name="Dalgaard J.Z."/>
            <person name="Baumann P."/>
            <person name="Niki H."/>
            <person name="Regev A."/>
            <person name="Nusbaum C."/>
        </authorList>
    </citation>
    <scope>NUCLEOTIDE SEQUENCE [LARGE SCALE GENOMIC DNA]</scope>
    <source>
        <strain evidence="10">OY26 / ATCC MYA-4695 / CBS 11777 / NBRC 106824 / NRRL Y48691</strain>
    </source>
</reference>
<dbReference type="GO" id="GO:0003723">
    <property type="term" value="F:RNA binding"/>
    <property type="evidence" value="ECO:0007669"/>
    <property type="project" value="UniProtKB-UniRule"/>
</dbReference>
<dbReference type="OrthoDB" id="252020at2759"/>